<dbReference type="InterPro" id="IPR013087">
    <property type="entry name" value="Znf_C2H2_type"/>
</dbReference>
<protein>
    <recommendedName>
        <fullName evidence="3">C2H2-type domain-containing protein</fullName>
    </recommendedName>
</protein>
<dbReference type="SUPFAM" id="SSF57667">
    <property type="entry name" value="beta-beta-alpha zinc fingers"/>
    <property type="match status" value="1"/>
</dbReference>
<dbReference type="GO" id="GO:0009740">
    <property type="term" value="P:gibberellic acid mediated signaling pathway"/>
    <property type="evidence" value="ECO:0007669"/>
    <property type="project" value="TreeGrafter"/>
</dbReference>
<evidence type="ECO:0000313" key="4">
    <source>
        <dbReference type="EMBL" id="KAK9136749.1"/>
    </source>
</evidence>
<keyword evidence="5" id="KW-1185">Reference proteome</keyword>
<dbReference type="Gene3D" id="3.30.160.60">
    <property type="entry name" value="Classic Zinc Finger"/>
    <property type="match status" value="1"/>
</dbReference>
<dbReference type="GO" id="GO:0003700">
    <property type="term" value="F:DNA-binding transcription factor activity"/>
    <property type="evidence" value="ECO:0007669"/>
    <property type="project" value="TreeGrafter"/>
</dbReference>
<feature type="region of interest" description="Disordered" evidence="2">
    <location>
        <begin position="1"/>
        <end position="52"/>
    </location>
</feature>
<keyword evidence="1" id="KW-0479">Metal-binding</keyword>
<evidence type="ECO:0000259" key="3">
    <source>
        <dbReference type="PROSITE" id="PS50157"/>
    </source>
</evidence>
<dbReference type="InterPro" id="IPR044299">
    <property type="entry name" value="GIS3/ZFP5/ZFP6"/>
</dbReference>
<feature type="compositionally biased region" description="Low complexity" evidence="2">
    <location>
        <begin position="96"/>
        <end position="107"/>
    </location>
</feature>
<dbReference type="FunFam" id="3.30.160.60:FF:002829">
    <property type="entry name" value="Zinc finger protein 6"/>
    <property type="match status" value="1"/>
</dbReference>
<dbReference type="Pfam" id="PF13912">
    <property type="entry name" value="zf-C2H2_6"/>
    <property type="match status" value="1"/>
</dbReference>
<proteinExistence type="predicted"/>
<dbReference type="PROSITE" id="PS00028">
    <property type="entry name" value="ZINC_FINGER_C2H2_1"/>
    <property type="match status" value="1"/>
</dbReference>
<keyword evidence="1" id="KW-0863">Zinc-finger</keyword>
<dbReference type="GO" id="GO:0008270">
    <property type="term" value="F:zinc ion binding"/>
    <property type="evidence" value="ECO:0007669"/>
    <property type="project" value="UniProtKB-KW"/>
</dbReference>
<dbReference type="PROSITE" id="PS50157">
    <property type="entry name" value="ZINC_FINGER_C2H2_2"/>
    <property type="match status" value="1"/>
</dbReference>
<dbReference type="PANTHER" id="PTHR46353:SF23">
    <property type="entry name" value="C2H2 ZINC FINGER-CONTAINING PROTEIN-RELATED"/>
    <property type="match status" value="1"/>
</dbReference>
<accession>A0AAP0PB83</accession>
<dbReference type="GO" id="GO:0010090">
    <property type="term" value="P:trichome morphogenesis"/>
    <property type="evidence" value="ECO:0007669"/>
    <property type="project" value="InterPro"/>
</dbReference>
<keyword evidence="1" id="KW-0862">Zinc</keyword>
<gene>
    <name evidence="4" type="ORF">Sjap_007343</name>
</gene>
<feature type="domain" description="C2H2-type" evidence="3">
    <location>
        <begin position="54"/>
        <end position="81"/>
    </location>
</feature>
<organism evidence="4 5">
    <name type="scientific">Stephania japonica</name>
    <dbReference type="NCBI Taxonomy" id="461633"/>
    <lineage>
        <taxon>Eukaryota</taxon>
        <taxon>Viridiplantae</taxon>
        <taxon>Streptophyta</taxon>
        <taxon>Embryophyta</taxon>
        <taxon>Tracheophyta</taxon>
        <taxon>Spermatophyta</taxon>
        <taxon>Magnoliopsida</taxon>
        <taxon>Ranunculales</taxon>
        <taxon>Menispermaceae</taxon>
        <taxon>Menispermoideae</taxon>
        <taxon>Cissampelideae</taxon>
        <taxon>Stephania</taxon>
    </lineage>
</organism>
<dbReference type="GO" id="GO:0000976">
    <property type="term" value="F:transcription cis-regulatory region binding"/>
    <property type="evidence" value="ECO:0007669"/>
    <property type="project" value="TreeGrafter"/>
</dbReference>
<evidence type="ECO:0000256" key="1">
    <source>
        <dbReference type="PROSITE-ProRule" id="PRU00042"/>
    </source>
</evidence>
<feature type="region of interest" description="Disordered" evidence="2">
    <location>
        <begin position="67"/>
        <end position="113"/>
    </location>
</feature>
<dbReference type="AlphaFoldDB" id="A0AAP0PB83"/>
<dbReference type="PANTHER" id="PTHR46353">
    <property type="entry name" value="ZINC FINGER PROTEIN 5"/>
    <property type="match status" value="1"/>
</dbReference>
<dbReference type="EMBL" id="JBBNAE010000003">
    <property type="protein sequence ID" value="KAK9136749.1"/>
    <property type="molecule type" value="Genomic_DNA"/>
</dbReference>
<dbReference type="GO" id="GO:0005634">
    <property type="term" value="C:nucleus"/>
    <property type="evidence" value="ECO:0007669"/>
    <property type="project" value="TreeGrafter"/>
</dbReference>
<feature type="compositionally biased region" description="Basic residues" evidence="2">
    <location>
        <begin position="74"/>
        <end position="85"/>
    </location>
</feature>
<dbReference type="GO" id="GO:0009736">
    <property type="term" value="P:cytokinin-activated signaling pathway"/>
    <property type="evidence" value="ECO:0007669"/>
    <property type="project" value="TreeGrafter"/>
</dbReference>
<name>A0AAP0PB83_9MAGN</name>
<dbReference type="Proteomes" id="UP001417504">
    <property type="component" value="Unassembled WGS sequence"/>
</dbReference>
<sequence>MADSQGESSSTESSSSDLHQRPSNSILKLFGFAVTDGDPTAENSRSSSSENRRFECQYCGREFANSQALGGHQNAHKKERQRAKRAQFQTNRRIASSSSSSVPTGSSQPLISPHAARSGPFVYGGGAAPRFVSPAEYFPAAAPPQMMMMSRMMHQPLFYAPGSVPAMFPVRSDVAGSGPSMADVDVGIDLHLSLAPSSASR</sequence>
<evidence type="ECO:0000313" key="5">
    <source>
        <dbReference type="Proteomes" id="UP001417504"/>
    </source>
</evidence>
<comment type="caution">
    <text evidence="4">The sequence shown here is derived from an EMBL/GenBank/DDBJ whole genome shotgun (WGS) entry which is preliminary data.</text>
</comment>
<evidence type="ECO:0000256" key="2">
    <source>
        <dbReference type="SAM" id="MobiDB-lite"/>
    </source>
</evidence>
<feature type="compositionally biased region" description="Low complexity" evidence="2">
    <location>
        <begin position="7"/>
        <end position="16"/>
    </location>
</feature>
<reference evidence="4 5" key="1">
    <citation type="submission" date="2024-01" db="EMBL/GenBank/DDBJ databases">
        <title>Genome assemblies of Stephania.</title>
        <authorList>
            <person name="Yang L."/>
        </authorList>
    </citation>
    <scope>NUCLEOTIDE SEQUENCE [LARGE SCALE GENOMIC DNA]</scope>
    <source>
        <strain evidence="4">QJT</strain>
        <tissue evidence="4">Leaf</tissue>
    </source>
</reference>
<dbReference type="InterPro" id="IPR036236">
    <property type="entry name" value="Znf_C2H2_sf"/>
</dbReference>